<dbReference type="Proteomes" id="UP000199152">
    <property type="component" value="Unassembled WGS sequence"/>
</dbReference>
<evidence type="ECO:0000256" key="2">
    <source>
        <dbReference type="ARBA" id="ARBA00022692"/>
    </source>
</evidence>
<evidence type="ECO:0000256" key="3">
    <source>
        <dbReference type="ARBA" id="ARBA00022989"/>
    </source>
</evidence>
<dbReference type="InterPro" id="IPR051337">
    <property type="entry name" value="OPA_Antiporter"/>
</dbReference>
<evidence type="ECO:0000313" key="9">
    <source>
        <dbReference type="Proteomes" id="UP000199152"/>
    </source>
</evidence>
<accession>A0A1I4AJR1</accession>
<dbReference type="InterPro" id="IPR020846">
    <property type="entry name" value="MFS_dom"/>
</dbReference>
<gene>
    <name evidence="8" type="ORF">SAMN04488085_102248</name>
</gene>
<dbReference type="PANTHER" id="PTHR43826">
    <property type="entry name" value="GLUCOSE-6-PHOSPHATE EXCHANGER SLC37A4"/>
    <property type="match status" value="1"/>
</dbReference>
<feature type="transmembrane region" description="Helical" evidence="6">
    <location>
        <begin position="404"/>
        <end position="421"/>
    </location>
</feature>
<dbReference type="GO" id="GO:0035435">
    <property type="term" value="P:phosphate ion transmembrane transport"/>
    <property type="evidence" value="ECO:0007669"/>
    <property type="project" value="TreeGrafter"/>
</dbReference>
<feature type="region of interest" description="Disordered" evidence="5">
    <location>
        <begin position="428"/>
        <end position="462"/>
    </location>
</feature>
<organism evidence="8 9">
    <name type="scientific">Geodermatophilus ruber</name>
    <dbReference type="NCBI Taxonomy" id="504800"/>
    <lineage>
        <taxon>Bacteria</taxon>
        <taxon>Bacillati</taxon>
        <taxon>Actinomycetota</taxon>
        <taxon>Actinomycetes</taxon>
        <taxon>Geodermatophilales</taxon>
        <taxon>Geodermatophilaceae</taxon>
        <taxon>Geodermatophilus</taxon>
    </lineage>
</organism>
<feature type="transmembrane region" description="Helical" evidence="6">
    <location>
        <begin position="332"/>
        <end position="352"/>
    </location>
</feature>
<feature type="transmembrane region" description="Helical" evidence="6">
    <location>
        <begin position="86"/>
        <end position="105"/>
    </location>
</feature>
<feature type="transmembrane region" description="Helical" evidence="6">
    <location>
        <begin position="364"/>
        <end position="384"/>
    </location>
</feature>
<evidence type="ECO:0000256" key="6">
    <source>
        <dbReference type="SAM" id="Phobius"/>
    </source>
</evidence>
<dbReference type="PROSITE" id="PS50850">
    <property type="entry name" value="MFS"/>
    <property type="match status" value="1"/>
</dbReference>
<evidence type="ECO:0000256" key="4">
    <source>
        <dbReference type="ARBA" id="ARBA00023136"/>
    </source>
</evidence>
<dbReference type="Pfam" id="PF07690">
    <property type="entry name" value="MFS_1"/>
    <property type="match status" value="1"/>
</dbReference>
<feature type="transmembrane region" description="Helical" evidence="6">
    <location>
        <begin position="148"/>
        <end position="171"/>
    </location>
</feature>
<dbReference type="GO" id="GO:0061513">
    <property type="term" value="F:glucose 6-phosphate:phosphate antiporter activity"/>
    <property type="evidence" value="ECO:0007669"/>
    <property type="project" value="TreeGrafter"/>
</dbReference>
<dbReference type="Gene3D" id="1.20.1250.20">
    <property type="entry name" value="MFS general substrate transporter like domains"/>
    <property type="match status" value="1"/>
</dbReference>
<dbReference type="InterPro" id="IPR036259">
    <property type="entry name" value="MFS_trans_sf"/>
</dbReference>
<dbReference type="EMBL" id="FOSW01000002">
    <property type="protein sequence ID" value="SFK56171.1"/>
    <property type="molecule type" value="Genomic_DNA"/>
</dbReference>
<feature type="transmembrane region" description="Helical" evidence="6">
    <location>
        <begin position="309"/>
        <end position="326"/>
    </location>
</feature>
<comment type="subcellular location">
    <subcellularLocation>
        <location evidence="1">Cell membrane</location>
        <topology evidence="1">Multi-pass membrane protein</topology>
    </subcellularLocation>
</comment>
<reference evidence="8 9" key="1">
    <citation type="submission" date="2016-10" db="EMBL/GenBank/DDBJ databases">
        <authorList>
            <person name="de Groot N.N."/>
        </authorList>
    </citation>
    <scope>NUCLEOTIDE SEQUENCE [LARGE SCALE GENOMIC DNA]</scope>
    <source>
        <strain evidence="8 9">DSM 45317</strain>
    </source>
</reference>
<feature type="transmembrane region" description="Helical" evidence="6">
    <location>
        <begin position="277"/>
        <end position="297"/>
    </location>
</feature>
<feature type="transmembrane region" description="Helical" evidence="6">
    <location>
        <begin position="57"/>
        <end position="79"/>
    </location>
</feature>
<dbReference type="GO" id="GO:0005886">
    <property type="term" value="C:plasma membrane"/>
    <property type="evidence" value="ECO:0007669"/>
    <property type="project" value="UniProtKB-SubCell"/>
</dbReference>
<dbReference type="SUPFAM" id="SSF103473">
    <property type="entry name" value="MFS general substrate transporter"/>
    <property type="match status" value="1"/>
</dbReference>
<feature type="transmembrane region" description="Helical" evidence="6">
    <location>
        <begin position="177"/>
        <end position="195"/>
    </location>
</feature>
<evidence type="ECO:0000259" key="7">
    <source>
        <dbReference type="PROSITE" id="PS50850"/>
    </source>
</evidence>
<feature type="domain" description="Major facilitator superfamily (MFS) profile" evidence="7">
    <location>
        <begin position="21"/>
        <end position="426"/>
    </location>
</feature>
<protein>
    <submittedName>
        <fullName evidence="8">Sugar phosphate permease</fullName>
    </submittedName>
</protein>
<dbReference type="AlphaFoldDB" id="A0A1I4AJR1"/>
<keyword evidence="9" id="KW-1185">Reference proteome</keyword>
<evidence type="ECO:0000313" key="8">
    <source>
        <dbReference type="EMBL" id="SFK56171.1"/>
    </source>
</evidence>
<sequence length="462" mass="49724">MSVTTGAARPSIRIDGKRRWVFYAVLYTNFVVWLDTAKFSVLTPFWAADLGADATEIASISASYLLGYFPMLFLAGVLADRIGPRLMLLICLTGVTVLGGSMAFVQTVDEMYWRNMLFGVFFGFLWAPCQRMLAVWFAPIETAKVTAAWVASLMIVSVVAPLIALPIASAWAWEEAFLIISALGIPAIIAIAVFTRNRPDQLPGISAQELAHINVGRDEAARANVPLREIAKVFRSRSVLFMVAAGALATTPTWLIGTWSTYGLITLQGIDPDVVTYLAPLAAVPVILYAFGHGRAVAGPFRGRLRPPMVLGAVLGAVGFLAAGLLNLPWLAWIFAIGTLGFMVDPLFWGSLNTYWLGVAKPELTGTLNGVAAGLQVAFGYVLVNASGRWLDTSEGGLNQLDTLWIVGGVIYLVAIIPVLLSKDVRIHQEPDPTPPPPLPGEARSTPDAPEPSVRPLPEPTT</sequence>
<keyword evidence="2 6" id="KW-0812">Transmembrane</keyword>
<name>A0A1I4AJR1_9ACTN</name>
<evidence type="ECO:0000256" key="5">
    <source>
        <dbReference type="SAM" id="MobiDB-lite"/>
    </source>
</evidence>
<proteinExistence type="predicted"/>
<evidence type="ECO:0000256" key="1">
    <source>
        <dbReference type="ARBA" id="ARBA00004651"/>
    </source>
</evidence>
<keyword evidence="3 6" id="KW-1133">Transmembrane helix</keyword>
<feature type="transmembrane region" description="Helical" evidence="6">
    <location>
        <begin position="20"/>
        <end position="37"/>
    </location>
</feature>
<keyword evidence="4 6" id="KW-0472">Membrane</keyword>
<dbReference type="InterPro" id="IPR011701">
    <property type="entry name" value="MFS"/>
</dbReference>
<dbReference type="STRING" id="504800.SAMN04488085_102248"/>
<feature type="transmembrane region" description="Helical" evidence="6">
    <location>
        <begin position="238"/>
        <end position="257"/>
    </location>
</feature>
<dbReference type="InParanoid" id="A0A1I4AJR1"/>
<dbReference type="PANTHER" id="PTHR43826:SF3">
    <property type="entry name" value="GLUCOSE-6-PHOSPHATE EXCHANGER SLC37A4"/>
    <property type="match status" value="1"/>
</dbReference>
<feature type="compositionally biased region" description="Pro residues" evidence="5">
    <location>
        <begin position="449"/>
        <end position="462"/>
    </location>
</feature>
<dbReference type="RefSeq" id="WP_177212633.1">
    <property type="nucleotide sequence ID" value="NZ_FOSW01000002.1"/>
</dbReference>